<dbReference type="SUPFAM" id="SSF55729">
    <property type="entry name" value="Acyl-CoA N-acyltransferases (Nat)"/>
    <property type="match status" value="1"/>
</dbReference>
<feature type="domain" description="N-acetyltransferase" evidence="3">
    <location>
        <begin position="1"/>
        <end position="165"/>
    </location>
</feature>
<keyword evidence="2" id="KW-0012">Acyltransferase</keyword>
<dbReference type="GO" id="GO:0016747">
    <property type="term" value="F:acyltransferase activity, transferring groups other than amino-acyl groups"/>
    <property type="evidence" value="ECO:0007669"/>
    <property type="project" value="InterPro"/>
</dbReference>
<evidence type="ECO:0000256" key="2">
    <source>
        <dbReference type="ARBA" id="ARBA00023315"/>
    </source>
</evidence>
<keyword evidence="5" id="KW-1185">Reference proteome</keyword>
<gene>
    <name evidence="4" type="ORF">HHL11_02690</name>
</gene>
<dbReference type="Gene3D" id="3.40.630.30">
    <property type="match status" value="1"/>
</dbReference>
<dbReference type="Pfam" id="PF00583">
    <property type="entry name" value="Acetyltransf_1"/>
    <property type="match status" value="1"/>
</dbReference>
<dbReference type="Proteomes" id="UP000541185">
    <property type="component" value="Unassembled WGS sequence"/>
</dbReference>
<dbReference type="EMBL" id="JABBFX010000001">
    <property type="protein sequence ID" value="NML42641.1"/>
    <property type="molecule type" value="Genomic_DNA"/>
</dbReference>
<evidence type="ECO:0000259" key="3">
    <source>
        <dbReference type="PROSITE" id="PS51186"/>
    </source>
</evidence>
<name>A0A848GZ25_9BURK</name>
<dbReference type="PROSITE" id="PS51186">
    <property type="entry name" value="GNAT"/>
    <property type="match status" value="1"/>
</dbReference>
<evidence type="ECO:0000313" key="4">
    <source>
        <dbReference type="EMBL" id="NML42641.1"/>
    </source>
</evidence>
<dbReference type="CDD" id="cd04301">
    <property type="entry name" value="NAT_SF"/>
    <property type="match status" value="1"/>
</dbReference>
<reference evidence="4 5" key="1">
    <citation type="submission" date="2020-04" db="EMBL/GenBank/DDBJ databases">
        <title>Ramlibacter sp. G-1-2-2 isolated from soil.</title>
        <authorList>
            <person name="Dahal R.H."/>
        </authorList>
    </citation>
    <scope>NUCLEOTIDE SEQUENCE [LARGE SCALE GENOMIC DNA]</scope>
    <source>
        <strain evidence="4 5">G-1-2-2</strain>
    </source>
</reference>
<dbReference type="PANTHER" id="PTHR43877:SF2">
    <property type="entry name" value="AMINOALKYLPHOSPHONATE N-ACETYLTRANSFERASE-RELATED"/>
    <property type="match status" value="1"/>
</dbReference>
<accession>A0A848GZ25</accession>
<dbReference type="AlphaFoldDB" id="A0A848GZ25"/>
<comment type="caution">
    <text evidence="4">The sequence shown here is derived from an EMBL/GenBank/DDBJ whole genome shotgun (WGS) entry which is preliminary data.</text>
</comment>
<keyword evidence="1 4" id="KW-0808">Transferase</keyword>
<sequence>MHIRLLHPADASAYRSLRLRGLREHPDAFTSSYEEDAQQPVSSAETRLASTRTTFWGAFRGNELYGIVGLEREPRAKNRHKATVVGMYVAPEASGQRLGVKLLEALVAQARTEGLEALVLTVTEGNEAAQRLYERAGFRSFGIEPRAIKVDGRYYAKNHMLLQLESA</sequence>
<dbReference type="PANTHER" id="PTHR43877">
    <property type="entry name" value="AMINOALKYLPHOSPHONATE N-ACETYLTRANSFERASE-RELATED-RELATED"/>
    <property type="match status" value="1"/>
</dbReference>
<dbReference type="InterPro" id="IPR000182">
    <property type="entry name" value="GNAT_dom"/>
</dbReference>
<proteinExistence type="predicted"/>
<organism evidence="4 5">
    <name type="scientific">Ramlibacter agri</name>
    <dbReference type="NCBI Taxonomy" id="2728837"/>
    <lineage>
        <taxon>Bacteria</taxon>
        <taxon>Pseudomonadati</taxon>
        <taxon>Pseudomonadota</taxon>
        <taxon>Betaproteobacteria</taxon>
        <taxon>Burkholderiales</taxon>
        <taxon>Comamonadaceae</taxon>
        <taxon>Ramlibacter</taxon>
    </lineage>
</organism>
<evidence type="ECO:0000256" key="1">
    <source>
        <dbReference type="ARBA" id="ARBA00022679"/>
    </source>
</evidence>
<protein>
    <submittedName>
        <fullName evidence="4">GNAT family N-acetyltransferase</fullName>
    </submittedName>
</protein>
<evidence type="ECO:0000313" key="5">
    <source>
        <dbReference type="Proteomes" id="UP000541185"/>
    </source>
</evidence>
<dbReference type="InterPro" id="IPR016181">
    <property type="entry name" value="Acyl_CoA_acyltransferase"/>
</dbReference>
<dbReference type="InterPro" id="IPR050832">
    <property type="entry name" value="Bact_Acetyltransf"/>
</dbReference>